<evidence type="ECO:0000313" key="3">
    <source>
        <dbReference type="Proteomes" id="UP000271031"/>
    </source>
</evidence>
<accession>A0A3M8DXF9</accession>
<evidence type="ECO:0000256" key="1">
    <source>
        <dbReference type="SAM" id="SignalP"/>
    </source>
</evidence>
<comment type="caution">
    <text evidence="2">The sequence shown here is derived from an EMBL/GenBank/DDBJ whole genome shotgun (WGS) entry which is preliminary data.</text>
</comment>
<dbReference type="AlphaFoldDB" id="A0A3M8DXF9"/>
<dbReference type="Proteomes" id="UP000271031">
    <property type="component" value="Unassembled WGS sequence"/>
</dbReference>
<proteinExistence type="predicted"/>
<keyword evidence="1" id="KW-0732">Signal</keyword>
<sequence>MKWEKVVASTLVLNMLAFAPMSAFAYGSGGVSAMTEQTPQKLLPHSRILCCQAIMHYQTN</sequence>
<dbReference type="RefSeq" id="WP_122915871.1">
    <property type="nucleotide sequence ID" value="NZ_RHHQ01000002.1"/>
</dbReference>
<protein>
    <submittedName>
        <fullName evidence="2">Uncharacterized protein</fullName>
    </submittedName>
</protein>
<feature type="chain" id="PRO_5018240960" evidence="1">
    <location>
        <begin position="26"/>
        <end position="60"/>
    </location>
</feature>
<keyword evidence="3" id="KW-1185">Reference proteome</keyword>
<organism evidence="2 3">
    <name type="scientific">Brevibacillus fluminis</name>
    <dbReference type="NCBI Taxonomy" id="511487"/>
    <lineage>
        <taxon>Bacteria</taxon>
        <taxon>Bacillati</taxon>
        <taxon>Bacillota</taxon>
        <taxon>Bacilli</taxon>
        <taxon>Bacillales</taxon>
        <taxon>Paenibacillaceae</taxon>
        <taxon>Brevibacillus</taxon>
    </lineage>
</organism>
<evidence type="ECO:0000313" key="2">
    <source>
        <dbReference type="EMBL" id="RNB92614.1"/>
    </source>
</evidence>
<gene>
    <name evidence="2" type="ORF">EDM56_00235</name>
</gene>
<name>A0A3M8DXF9_9BACL</name>
<dbReference type="EMBL" id="RHHQ01000002">
    <property type="protein sequence ID" value="RNB92614.1"/>
    <property type="molecule type" value="Genomic_DNA"/>
</dbReference>
<reference evidence="2 3" key="1">
    <citation type="submission" date="2018-10" db="EMBL/GenBank/DDBJ databases">
        <title>Phylogenomics of Brevibacillus.</title>
        <authorList>
            <person name="Dunlap C."/>
        </authorList>
    </citation>
    <scope>NUCLEOTIDE SEQUENCE [LARGE SCALE GENOMIC DNA]</scope>
    <source>
        <strain evidence="2 3">JCM 15716</strain>
    </source>
</reference>
<feature type="signal peptide" evidence="1">
    <location>
        <begin position="1"/>
        <end position="25"/>
    </location>
</feature>